<dbReference type="SMART" id="SM00382">
    <property type="entry name" value="AAA"/>
    <property type="match status" value="1"/>
</dbReference>
<evidence type="ECO:0000256" key="2">
    <source>
        <dbReference type="ARBA" id="ARBA00022840"/>
    </source>
</evidence>
<dbReference type="AlphaFoldDB" id="A0A930E2Q3"/>
<dbReference type="Pfam" id="PF13538">
    <property type="entry name" value="UvrD_C_2"/>
    <property type="match status" value="1"/>
</dbReference>
<dbReference type="SUPFAM" id="SSF52540">
    <property type="entry name" value="P-loop containing nucleoside triphosphate hydrolases"/>
    <property type="match status" value="1"/>
</dbReference>
<dbReference type="EMBL" id="JABZRE010000002">
    <property type="protein sequence ID" value="MBF1306319.1"/>
    <property type="molecule type" value="Genomic_DNA"/>
</dbReference>
<dbReference type="Gene3D" id="2.30.30.940">
    <property type="match status" value="1"/>
</dbReference>
<evidence type="ECO:0000313" key="5">
    <source>
        <dbReference type="Proteomes" id="UP000758611"/>
    </source>
</evidence>
<reference evidence="4" key="1">
    <citation type="submission" date="2020-04" db="EMBL/GenBank/DDBJ databases">
        <title>Deep metagenomics examines the oral microbiome during advanced dental caries in children, revealing novel taxa and co-occurrences with host molecules.</title>
        <authorList>
            <person name="Baker J.L."/>
            <person name="Morton J.T."/>
            <person name="Dinis M."/>
            <person name="Alvarez R."/>
            <person name="Tran N.C."/>
            <person name="Knight R."/>
            <person name="Edlund A."/>
        </authorList>
    </citation>
    <scope>NUCLEOTIDE SEQUENCE</scope>
    <source>
        <strain evidence="4">JCVI_23_bin.11</strain>
    </source>
</reference>
<feature type="domain" description="AAA+ ATPase" evidence="3">
    <location>
        <begin position="383"/>
        <end position="534"/>
    </location>
</feature>
<protein>
    <submittedName>
        <fullName evidence="4">AAA family ATPase</fullName>
    </submittedName>
</protein>
<keyword evidence="1" id="KW-0547">Nucleotide-binding</keyword>
<dbReference type="InterPro" id="IPR027785">
    <property type="entry name" value="UvrD-like_helicase_C"/>
</dbReference>
<proteinExistence type="predicted"/>
<dbReference type="InterPro" id="IPR050534">
    <property type="entry name" value="Coronavir_polyprotein_1ab"/>
</dbReference>
<dbReference type="InterPro" id="IPR003593">
    <property type="entry name" value="AAA+_ATPase"/>
</dbReference>
<sequence>MSTEKITVLRKVWGKDDNSLFIYGVIPSNPANTILEKHKTYKSYSVFSEFQLFEGEEIKVELSKKTTKSGDQFWVNSVHQEFPETPEAQWRFLENLARTINVVKLINGLESAQFLSRFECPINKILSIISKDDFVDPSFSFEYLDENSSYMNSEKFLKLYNSLKNSQNYAAFCENLGDVSKAFTQIQAEKLIAAIGTPQLAVNLIRNDLFKVLDYNVEGIGFKTMDSVREKLHAMDPDYWVYKPDSEKRIRYGSFDVLKSYIEDSGNTMVDLNKFYSETIQGLGLPKDKIESLVEESRINDLEMIKLNGPNELLSWTIVVIDSIVTTADYWNAELRIHRRIKNSSKDNTKLLPNFEQKLDEFLAKSDYNPSDEQREFFTAMNENKISMIVGPGGTGKTRTVAEAIQFLNEQGKKVQLLAPTGKAAQNLSKYAGYPASTIHKAYRIGVSAKKIELPSDLNNPDVIFIDEFSMVDSILLSELFKKTNSYHNTRFVVVGDEFQLPSVSPGNILHVLIREKLVKTTRLTKSFRVKSSEGGILQLATEFREGRFTPTNNDNEVFTISKDLVAQNIDDDEAILYRTLGAYKLMLKNNVKDEDIMVLSPSNKGTIGQINLNNSIQDLIRAYYEKDLFEFFIETKQFGVPVRFYQDDLVIFKNNRTFPTADSAIHNREEFSQEELEEISQNNGDIGRIIDISANGLLIKNLITEEVVLVFTDEVSEELGLGYAYTIHKSQGSESKYGIMVVSGKHYYQANSNLLYTGITRFKERCYLFASFKTLRNKVKVFENKKRETLLDFFIEKDKESNVVF</sequence>
<dbReference type="Pfam" id="PF13604">
    <property type="entry name" value="AAA_30"/>
    <property type="match status" value="1"/>
</dbReference>
<dbReference type="Proteomes" id="UP000758611">
    <property type="component" value="Unassembled WGS sequence"/>
</dbReference>
<dbReference type="Gene3D" id="3.40.50.300">
    <property type="entry name" value="P-loop containing nucleotide triphosphate hydrolases"/>
    <property type="match status" value="2"/>
</dbReference>
<dbReference type="GO" id="GO:0017116">
    <property type="term" value="F:single-stranded DNA helicase activity"/>
    <property type="evidence" value="ECO:0007669"/>
    <property type="project" value="TreeGrafter"/>
</dbReference>
<dbReference type="RefSeq" id="WP_278476812.1">
    <property type="nucleotide sequence ID" value="NZ_JABZRE010000002.1"/>
</dbReference>
<dbReference type="PANTHER" id="PTHR43788">
    <property type="entry name" value="DNA2/NAM7 HELICASE FAMILY MEMBER"/>
    <property type="match status" value="1"/>
</dbReference>
<dbReference type="PANTHER" id="PTHR43788:SF6">
    <property type="entry name" value="DNA HELICASE B"/>
    <property type="match status" value="1"/>
</dbReference>
<dbReference type="CDD" id="cd18809">
    <property type="entry name" value="SF1_C_RecD"/>
    <property type="match status" value="1"/>
</dbReference>
<evidence type="ECO:0000256" key="1">
    <source>
        <dbReference type="ARBA" id="ARBA00022741"/>
    </source>
</evidence>
<keyword evidence="2" id="KW-0067">ATP-binding</keyword>
<organism evidence="4 5">
    <name type="scientific">Parvimonas micra</name>
    <dbReference type="NCBI Taxonomy" id="33033"/>
    <lineage>
        <taxon>Bacteria</taxon>
        <taxon>Bacillati</taxon>
        <taxon>Bacillota</taxon>
        <taxon>Tissierellia</taxon>
        <taxon>Tissierellales</taxon>
        <taxon>Peptoniphilaceae</taxon>
        <taxon>Parvimonas</taxon>
    </lineage>
</organism>
<evidence type="ECO:0000313" key="4">
    <source>
        <dbReference type="EMBL" id="MBF1306319.1"/>
    </source>
</evidence>
<evidence type="ECO:0000259" key="3">
    <source>
        <dbReference type="SMART" id="SM00382"/>
    </source>
</evidence>
<comment type="caution">
    <text evidence="4">The sequence shown here is derived from an EMBL/GenBank/DDBJ whole genome shotgun (WGS) entry which is preliminary data.</text>
</comment>
<name>A0A930E2Q3_9FIRM</name>
<dbReference type="GO" id="GO:0006310">
    <property type="term" value="P:DNA recombination"/>
    <property type="evidence" value="ECO:0007669"/>
    <property type="project" value="TreeGrafter"/>
</dbReference>
<accession>A0A930E2Q3</accession>
<dbReference type="Gene3D" id="1.10.10.2220">
    <property type="match status" value="1"/>
</dbReference>
<gene>
    <name evidence="4" type="ORF">HXM94_00830</name>
</gene>
<dbReference type="GO" id="GO:0009338">
    <property type="term" value="C:exodeoxyribonuclease V complex"/>
    <property type="evidence" value="ECO:0007669"/>
    <property type="project" value="TreeGrafter"/>
</dbReference>
<dbReference type="CDD" id="cd17933">
    <property type="entry name" value="DEXSc_RecD-like"/>
    <property type="match status" value="1"/>
</dbReference>
<dbReference type="InterPro" id="IPR027417">
    <property type="entry name" value="P-loop_NTPase"/>
</dbReference>
<dbReference type="GO" id="GO:0005524">
    <property type="term" value="F:ATP binding"/>
    <property type="evidence" value="ECO:0007669"/>
    <property type="project" value="UniProtKB-KW"/>
</dbReference>